<dbReference type="AlphaFoldDB" id="A0A1G2JLZ1"/>
<reference evidence="1 2" key="1">
    <citation type="journal article" date="2016" name="Nat. Commun.">
        <title>Thousands of microbial genomes shed light on interconnected biogeochemical processes in an aquifer system.</title>
        <authorList>
            <person name="Anantharaman K."/>
            <person name="Brown C.T."/>
            <person name="Hug L.A."/>
            <person name="Sharon I."/>
            <person name="Castelle C.J."/>
            <person name="Probst A.J."/>
            <person name="Thomas B.C."/>
            <person name="Singh A."/>
            <person name="Wilkins M.J."/>
            <person name="Karaoz U."/>
            <person name="Brodie E.L."/>
            <person name="Williams K.H."/>
            <person name="Hubbard S.S."/>
            <person name="Banfield J.F."/>
        </authorList>
    </citation>
    <scope>NUCLEOTIDE SEQUENCE [LARGE SCALE GENOMIC DNA]</scope>
</reference>
<protein>
    <submittedName>
        <fullName evidence="1">Uncharacterized protein</fullName>
    </submittedName>
</protein>
<dbReference type="Proteomes" id="UP000178935">
    <property type="component" value="Unassembled WGS sequence"/>
</dbReference>
<gene>
    <name evidence="1" type="ORF">A2561_05530</name>
</gene>
<evidence type="ECO:0000313" key="2">
    <source>
        <dbReference type="Proteomes" id="UP000178935"/>
    </source>
</evidence>
<dbReference type="EMBL" id="MHPU01000030">
    <property type="protein sequence ID" value="OGZ88139.1"/>
    <property type="molecule type" value="Genomic_DNA"/>
</dbReference>
<accession>A0A1G2JLZ1</accession>
<name>A0A1G2JLZ1_9BACT</name>
<proteinExistence type="predicted"/>
<sequence length="237" mass="27287">MKFNPDAQLNIHELAIEEPEKESELPFDPERDITEEEWEKIKQGLDNVTGLTRALYGSSAKIIDPKRFKDFFLDLDDNAAAKMETAEAEQKNRWAEMSDATIEYKLLFFPESFKDFIITNRDLEINSMTTERLKKEGEWGKILHRAGLVKIVRPDRIKDLKLDAVAWDGIREYLQGKMQAFGTADATKLRCVMDLLFAKILAADKVKITQNGLEIIVPKKKENLEQEAPQVPEVKQF</sequence>
<organism evidence="1 2">
    <name type="scientific">Candidatus Staskawiczbacteria bacterium RIFOXYD1_FULL_32_13</name>
    <dbReference type="NCBI Taxonomy" id="1802234"/>
    <lineage>
        <taxon>Bacteria</taxon>
        <taxon>Candidatus Staskawicziibacteriota</taxon>
    </lineage>
</organism>
<comment type="caution">
    <text evidence="1">The sequence shown here is derived from an EMBL/GenBank/DDBJ whole genome shotgun (WGS) entry which is preliminary data.</text>
</comment>
<evidence type="ECO:0000313" key="1">
    <source>
        <dbReference type="EMBL" id="OGZ88139.1"/>
    </source>
</evidence>